<dbReference type="PROSITE" id="PS00141">
    <property type="entry name" value="ASP_PROTEASE"/>
    <property type="match status" value="1"/>
</dbReference>
<dbReference type="PROSITE" id="PS51767">
    <property type="entry name" value="PEPTIDASE_A1"/>
    <property type="match status" value="1"/>
</dbReference>
<dbReference type="SUPFAM" id="SSF50630">
    <property type="entry name" value="Acid proteases"/>
    <property type="match status" value="1"/>
</dbReference>
<proteinExistence type="inferred from homology"/>
<evidence type="ECO:0000256" key="3">
    <source>
        <dbReference type="ARBA" id="ARBA00022750"/>
    </source>
</evidence>
<evidence type="ECO:0000313" key="9">
    <source>
        <dbReference type="Proteomes" id="UP000436088"/>
    </source>
</evidence>
<dbReference type="GO" id="GO:0006508">
    <property type="term" value="P:proteolysis"/>
    <property type="evidence" value="ECO:0007669"/>
    <property type="project" value="UniProtKB-KW"/>
</dbReference>
<dbReference type="InterPro" id="IPR021109">
    <property type="entry name" value="Peptidase_aspartic_dom_sf"/>
</dbReference>
<dbReference type="Pfam" id="PF14543">
    <property type="entry name" value="TAXi_N"/>
    <property type="match status" value="1"/>
</dbReference>
<dbReference type="GO" id="GO:0004190">
    <property type="term" value="F:aspartic-type endopeptidase activity"/>
    <property type="evidence" value="ECO:0007669"/>
    <property type="project" value="UniProtKB-KW"/>
</dbReference>
<evidence type="ECO:0000256" key="2">
    <source>
        <dbReference type="ARBA" id="ARBA00022670"/>
    </source>
</evidence>
<feature type="active site" evidence="6">
    <location>
        <position position="301"/>
    </location>
</feature>
<evidence type="ECO:0000256" key="1">
    <source>
        <dbReference type="ARBA" id="ARBA00007447"/>
    </source>
</evidence>
<dbReference type="InterPro" id="IPR032861">
    <property type="entry name" value="TAXi_N"/>
</dbReference>
<dbReference type="AlphaFoldDB" id="A0A6A2ZDQ9"/>
<evidence type="ECO:0000313" key="8">
    <source>
        <dbReference type="EMBL" id="KAE8689783.1"/>
    </source>
</evidence>
<gene>
    <name evidence="8" type="ORF">F3Y22_tig00110931pilonHSYRG00082</name>
</gene>
<keyword evidence="9" id="KW-1185">Reference proteome</keyword>
<keyword evidence="3" id="KW-0064">Aspartyl protease</keyword>
<dbReference type="PANTHER" id="PTHR47965:SF77">
    <property type="entry name" value="ASPARTIC PROTEINASE PCS1"/>
    <property type="match status" value="1"/>
</dbReference>
<dbReference type="InterPro" id="IPR034161">
    <property type="entry name" value="Pepsin-like_plant"/>
</dbReference>
<evidence type="ECO:0000259" key="7">
    <source>
        <dbReference type="PROSITE" id="PS51767"/>
    </source>
</evidence>
<dbReference type="EMBL" id="VEPZ02001167">
    <property type="protein sequence ID" value="KAE8689783.1"/>
    <property type="molecule type" value="Genomic_DNA"/>
</dbReference>
<keyword evidence="2" id="KW-0645">Protease</keyword>
<accession>A0A6A2ZDQ9</accession>
<dbReference type="PANTHER" id="PTHR47965">
    <property type="entry name" value="ASPARTYL PROTEASE-RELATED"/>
    <property type="match status" value="1"/>
</dbReference>
<dbReference type="FunFam" id="2.40.70.10:FF:000073">
    <property type="entry name" value="Aspartic proteinase PCS1"/>
    <property type="match status" value="1"/>
</dbReference>
<dbReference type="Gene3D" id="2.40.70.10">
    <property type="entry name" value="Acid Proteases"/>
    <property type="match status" value="2"/>
</dbReference>
<dbReference type="InterPro" id="IPR032799">
    <property type="entry name" value="TAXi_C"/>
</dbReference>
<dbReference type="InterPro" id="IPR001969">
    <property type="entry name" value="Aspartic_peptidase_AS"/>
</dbReference>
<organism evidence="8 9">
    <name type="scientific">Hibiscus syriacus</name>
    <name type="common">Rose of Sharon</name>
    <dbReference type="NCBI Taxonomy" id="106335"/>
    <lineage>
        <taxon>Eukaryota</taxon>
        <taxon>Viridiplantae</taxon>
        <taxon>Streptophyta</taxon>
        <taxon>Embryophyta</taxon>
        <taxon>Tracheophyta</taxon>
        <taxon>Spermatophyta</taxon>
        <taxon>Magnoliopsida</taxon>
        <taxon>eudicotyledons</taxon>
        <taxon>Gunneridae</taxon>
        <taxon>Pentapetalae</taxon>
        <taxon>rosids</taxon>
        <taxon>malvids</taxon>
        <taxon>Malvales</taxon>
        <taxon>Malvaceae</taxon>
        <taxon>Malvoideae</taxon>
        <taxon>Hibiscus</taxon>
    </lineage>
</organism>
<sequence length="447" mass="48990">MNSCIFLDSNSNPSLKSLSLSSLYLQILLFFLIQIHFCFSSSPKSLVFPLKTQTLRSPNKLQFQHNVSLIVSLSVGTPPQNVSMVLDTGSELSWLRCNQTTRKNQPDPTMFYPNQSTSYKPIPCFSPTCTNKTRDFPIPASCDSHNLCHATLCYADSSSSDGNLASDIFHLGSSDNISGLVFGCMDSIFSSNSDQDSKTTGLMGMNRGSLSFVSQMGFPKFSYCISGSDLSGLLLLGDSNLTWLAPLNYTPLIQISQPLPYFDRVAYTVQLEGIKVSGKLLPIPKSVLVPDHTGAGQTMVDSGTQFTFLLGPVYNTLRGEFLNQTSGVLRVLEDPNFIFQGAMDLCYRVPSGQGRLPDLPSVGLVFAGAEMVVSGDRVLYKVPGEIRGSDTVWCMSFGNSDLLGVEAYVIGHHHQQNVWMEFDLERSRIGLAQVRCDMARQRLGVGL</sequence>
<feature type="active site" evidence="6">
    <location>
        <position position="87"/>
    </location>
</feature>
<comment type="caution">
    <text evidence="8">The sequence shown here is derived from an EMBL/GenBank/DDBJ whole genome shotgun (WGS) entry which is preliminary data.</text>
</comment>
<reference evidence="8" key="1">
    <citation type="submission" date="2019-09" db="EMBL/GenBank/DDBJ databases">
        <title>Draft genome information of white flower Hibiscus syriacus.</title>
        <authorList>
            <person name="Kim Y.-M."/>
        </authorList>
    </citation>
    <scope>NUCLEOTIDE SEQUENCE [LARGE SCALE GENOMIC DNA]</scope>
    <source>
        <strain evidence="8">YM2019G1</strain>
    </source>
</reference>
<dbReference type="OrthoDB" id="2747330at2759"/>
<dbReference type="FunFam" id="2.40.70.10:FF:000046">
    <property type="entry name" value="Aspartic proteinase PCS1"/>
    <property type="match status" value="1"/>
</dbReference>
<evidence type="ECO:0000256" key="5">
    <source>
        <dbReference type="ARBA" id="ARBA00023180"/>
    </source>
</evidence>
<feature type="domain" description="Peptidase A1" evidence="7">
    <location>
        <begin position="69"/>
        <end position="432"/>
    </location>
</feature>
<keyword evidence="5" id="KW-0325">Glycoprotein</keyword>
<dbReference type="Proteomes" id="UP000436088">
    <property type="component" value="Unassembled WGS sequence"/>
</dbReference>
<name>A0A6A2ZDQ9_HIBSY</name>
<keyword evidence="4" id="KW-0378">Hydrolase</keyword>
<protein>
    <submittedName>
        <fullName evidence="8">Aspartic proteinase PCS1</fullName>
    </submittedName>
</protein>
<dbReference type="InterPro" id="IPR033121">
    <property type="entry name" value="PEPTIDASE_A1"/>
</dbReference>
<dbReference type="Pfam" id="PF14541">
    <property type="entry name" value="TAXi_C"/>
    <property type="match status" value="1"/>
</dbReference>
<dbReference type="InterPro" id="IPR001461">
    <property type="entry name" value="Aspartic_peptidase_A1"/>
</dbReference>
<evidence type="ECO:0000256" key="4">
    <source>
        <dbReference type="ARBA" id="ARBA00022801"/>
    </source>
</evidence>
<dbReference type="CDD" id="cd05476">
    <property type="entry name" value="pepsin_A_like_plant"/>
    <property type="match status" value="1"/>
</dbReference>
<evidence type="ECO:0000256" key="6">
    <source>
        <dbReference type="PIRSR" id="PIRSR601461-1"/>
    </source>
</evidence>
<comment type="similarity">
    <text evidence="1">Belongs to the peptidase A1 family.</text>
</comment>